<reference evidence="2" key="1">
    <citation type="submission" date="2021-03" db="EMBL/GenBank/DDBJ databases">
        <title>Draft genome sequence of rust myrtle Austropuccinia psidii MF-1, a brazilian biotype.</title>
        <authorList>
            <person name="Quecine M.C."/>
            <person name="Pachon D.M.R."/>
            <person name="Bonatelli M.L."/>
            <person name="Correr F.H."/>
            <person name="Franceschini L.M."/>
            <person name="Leite T.F."/>
            <person name="Margarido G.R.A."/>
            <person name="Almeida C.A."/>
            <person name="Ferrarezi J.A."/>
            <person name="Labate C.A."/>
        </authorList>
    </citation>
    <scope>NUCLEOTIDE SEQUENCE</scope>
    <source>
        <strain evidence="2">MF-1</strain>
    </source>
</reference>
<comment type="caution">
    <text evidence="2">The sequence shown here is derived from an EMBL/GenBank/DDBJ whole genome shotgun (WGS) entry which is preliminary data.</text>
</comment>
<proteinExistence type="predicted"/>
<dbReference type="AlphaFoldDB" id="A0A9Q3GZM6"/>
<accession>A0A9Q3GZM6</accession>
<name>A0A9Q3GZM6_9BASI</name>
<evidence type="ECO:0000313" key="2">
    <source>
        <dbReference type="EMBL" id="MBW0486293.1"/>
    </source>
</evidence>
<evidence type="ECO:0000313" key="3">
    <source>
        <dbReference type="Proteomes" id="UP000765509"/>
    </source>
</evidence>
<protein>
    <submittedName>
        <fullName evidence="2">Uncharacterized protein</fullName>
    </submittedName>
</protein>
<sequence length="216" mass="25244">MDNKQSDPSSMDNTTQPSVNPTPFTFDELKNIQSNISQENSWVWQEHILKNERSKLSFWDYHRSVLLKFIQDARDLHFSICTSAATDHIRKAIILHTFLESIKSNIMDIPSTHVVYGHLRRNFFCLLRSSQSLCWQYLVGIKMELDEHRSVFVHWLTQYLKSFRNQGSAFDDIPISGLLLQNKIMENSLQEILSTLLEAFVFSNKENLSFATLLHY</sequence>
<organism evidence="2 3">
    <name type="scientific">Austropuccinia psidii MF-1</name>
    <dbReference type="NCBI Taxonomy" id="1389203"/>
    <lineage>
        <taxon>Eukaryota</taxon>
        <taxon>Fungi</taxon>
        <taxon>Dikarya</taxon>
        <taxon>Basidiomycota</taxon>
        <taxon>Pucciniomycotina</taxon>
        <taxon>Pucciniomycetes</taxon>
        <taxon>Pucciniales</taxon>
        <taxon>Sphaerophragmiaceae</taxon>
        <taxon>Austropuccinia</taxon>
    </lineage>
</organism>
<dbReference type="EMBL" id="AVOT02008582">
    <property type="protein sequence ID" value="MBW0486293.1"/>
    <property type="molecule type" value="Genomic_DNA"/>
</dbReference>
<dbReference type="Proteomes" id="UP000765509">
    <property type="component" value="Unassembled WGS sequence"/>
</dbReference>
<evidence type="ECO:0000256" key="1">
    <source>
        <dbReference type="SAM" id="MobiDB-lite"/>
    </source>
</evidence>
<gene>
    <name evidence="2" type="ORF">O181_026008</name>
</gene>
<feature type="region of interest" description="Disordered" evidence="1">
    <location>
        <begin position="1"/>
        <end position="22"/>
    </location>
</feature>
<keyword evidence="3" id="KW-1185">Reference proteome</keyword>